<dbReference type="AlphaFoldDB" id="A0A560WGT5"/>
<comment type="caution">
    <text evidence="1">The sequence shown here is derived from an EMBL/GenBank/DDBJ whole genome shotgun (WGS) entry which is preliminary data.</text>
</comment>
<accession>A0A560WGT5</accession>
<organism evidence="1 2">
    <name type="scientific">Marihabitans asiaticum</name>
    <dbReference type="NCBI Taxonomy" id="415218"/>
    <lineage>
        <taxon>Bacteria</taxon>
        <taxon>Bacillati</taxon>
        <taxon>Actinomycetota</taxon>
        <taxon>Actinomycetes</taxon>
        <taxon>Micrococcales</taxon>
        <taxon>Intrasporangiaceae</taxon>
        <taxon>Marihabitans</taxon>
    </lineage>
</organism>
<dbReference type="PRINTS" id="PR00081">
    <property type="entry name" value="GDHRDH"/>
</dbReference>
<evidence type="ECO:0000313" key="2">
    <source>
        <dbReference type="Proteomes" id="UP000315628"/>
    </source>
</evidence>
<dbReference type="Gene3D" id="3.40.50.720">
    <property type="entry name" value="NAD(P)-binding Rossmann-like Domain"/>
    <property type="match status" value="1"/>
</dbReference>
<dbReference type="Proteomes" id="UP000315628">
    <property type="component" value="Unassembled WGS sequence"/>
</dbReference>
<name>A0A560WGT5_9MICO</name>
<keyword evidence="2" id="KW-1185">Reference proteome</keyword>
<dbReference type="SUPFAM" id="SSF51735">
    <property type="entry name" value="NAD(P)-binding Rossmann-fold domains"/>
    <property type="match status" value="1"/>
</dbReference>
<proteinExistence type="predicted"/>
<dbReference type="InterPro" id="IPR052992">
    <property type="entry name" value="SDR_member_12"/>
</dbReference>
<evidence type="ECO:0000313" key="1">
    <source>
        <dbReference type="EMBL" id="TWD16893.1"/>
    </source>
</evidence>
<dbReference type="PANTHER" id="PTHR44656">
    <property type="entry name" value="DEHYDROGENASE/REDUCTASE SDR FAMILY MEMBER 12"/>
    <property type="match status" value="1"/>
</dbReference>
<sequence>MSTLTTAAQAVDTALDRTIAPGYTRIGYHLRRHLPTWPADPRPGSMAGHDVVVTGASSGLGEACARQLLGLGAHVHLVVRDEAKGEGVASEIDPGRESSTVWVCDVGDLDSVADFTERFRDSGTRLRGLVHNAGVMPPERTTSAQGHELSMSVHLLGPLAMTDALVPAMEGVQTRVVFVTSGGMYAQELPVTDPEYRDGEYAGATAYARSKRAQVELLHPMQRRWVGRDVRVCAMHPGWAGTPGVAESLPLFDKITGPVLRSADEGADTITWLIARDDRPQPATLWHDRRPRPTSYLSRTMPTPTEREHFWEWAKGAAGLG</sequence>
<gene>
    <name evidence="1" type="ORF">FB557_0439</name>
</gene>
<dbReference type="InterPro" id="IPR002347">
    <property type="entry name" value="SDR_fam"/>
</dbReference>
<dbReference type="PANTHER" id="PTHR44656:SF7">
    <property type="entry name" value="DEHYDROGENASE_REDUCTASE SDR FAMILY MEMBER 12"/>
    <property type="match status" value="1"/>
</dbReference>
<dbReference type="RefSeq" id="WP_144855212.1">
    <property type="nucleotide sequence ID" value="NZ_BAAAYT010000002.1"/>
</dbReference>
<dbReference type="OrthoDB" id="3772961at2"/>
<reference evidence="1 2" key="1">
    <citation type="submission" date="2019-06" db="EMBL/GenBank/DDBJ databases">
        <title>Sequencing the genomes of 1000 actinobacteria strains.</title>
        <authorList>
            <person name="Klenk H.-P."/>
        </authorList>
    </citation>
    <scope>NUCLEOTIDE SEQUENCE [LARGE SCALE GENOMIC DNA]</scope>
    <source>
        <strain evidence="1 2">DSM 18935</strain>
    </source>
</reference>
<dbReference type="InterPro" id="IPR036291">
    <property type="entry name" value="NAD(P)-bd_dom_sf"/>
</dbReference>
<dbReference type="Pfam" id="PF00106">
    <property type="entry name" value="adh_short"/>
    <property type="match status" value="1"/>
</dbReference>
<dbReference type="EMBL" id="VIUW01000001">
    <property type="protein sequence ID" value="TWD16893.1"/>
    <property type="molecule type" value="Genomic_DNA"/>
</dbReference>
<protein>
    <submittedName>
        <fullName evidence="1">NADP-dependent 3-hydroxy acid dehydrogenase YdfG</fullName>
    </submittedName>
</protein>